<dbReference type="AlphaFoldDB" id="A0A7R8WT76"/>
<keyword evidence="6" id="KW-0479">Metal-binding</keyword>
<sequence>MAGGIVMAGVRERGIQLFPVDSEHSAIFQALEGNSKKDVAKIILTASGGPFRGRKKEELATVTLDQALQHPNWSMGAKISIDSATLMNKGLEVIEAFWLFSLPPDKIEVLVHPQSIVHSLVEYQDGSVMAQLGIADMRMPIAYALSYPERLPLKLPQLDLIRHGNLQFEAPDVTAFPALALAYQALESGGVLPAVLNAANEVAVEAFLQRKIAFLQIPEIVERTMERVNSGDGNSLEDILAADGLAREHATACIPA</sequence>
<comment type="cofactor">
    <cofactor evidence="2">
        <name>Mg(2+)</name>
        <dbReference type="ChEBI" id="CHEBI:18420"/>
    </cofactor>
</comment>
<protein>
    <recommendedName>
        <fullName evidence="5">1-deoxy-D-xylulose-5-phosphate reductoisomerase</fullName>
        <ecNumber evidence="5">1.1.1.267</ecNumber>
    </recommendedName>
</protein>
<dbReference type="GO" id="GO:0030145">
    <property type="term" value="F:manganese ion binding"/>
    <property type="evidence" value="ECO:0007669"/>
    <property type="project" value="TreeGrafter"/>
</dbReference>
<evidence type="ECO:0000256" key="4">
    <source>
        <dbReference type="ARBA" id="ARBA00006825"/>
    </source>
</evidence>
<reference evidence="9" key="1">
    <citation type="submission" date="2020-11" db="EMBL/GenBank/DDBJ databases">
        <authorList>
            <person name="Tran Van P."/>
        </authorList>
    </citation>
    <scope>NUCLEOTIDE SEQUENCE</scope>
</reference>
<comment type="catalytic activity">
    <reaction evidence="8">
        <text>2-C-methyl-D-erythritol 4-phosphate + NADP(+) = 1-deoxy-D-xylulose 5-phosphate + NADPH + H(+)</text>
        <dbReference type="Rhea" id="RHEA:13717"/>
        <dbReference type="ChEBI" id="CHEBI:15378"/>
        <dbReference type="ChEBI" id="CHEBI:57783"/>
        <dbReference type="ChEBI" id="CHEBI:57792"/>
        <dbReference type="ChEBI" id="CHEBI:58262"/>
        <dbReference type="ChEBI" id="CHEBI:58349"/>
        <dbReference type="EC" id="1.1.1.267"/>
    </reaction>
    <physiologicalReaction direction="right-to-left" evidence="8">
        <dbReference type="Rhea" id="RHEA:13719"/>
    </physiologicalReaction>
</comment>
<dbReference type="OrthoDB" id="6369963at2759"/>
<dbReference type="GO" id="GO:0019288">
    <property type="term" value="P:isopentenyl diphosphate biosynthetic process, methylerythritol 4-phosphate pathway"/>
    <property type="evidence" value="ECO:0007669"/>
    <property type="project" value="UniProtKB-UniPathway"/>
</dbReference>
<dbReference type="InterPro" id="IPR036169">
    <property type="entry name" value="DXPR_C_sf"/>
</dbReference>
<evidence type="ECO:0000256" key="7">
    <source>
        <dbReference type="ARBA" id="ARBA00023002"/>
    </source>
</evidence>
<comment type="cofactor">
    <cofactor evidence="1">
        <name>Mn(2+)</name>
        <dbReference type="ChEBI" id="CHEBI:29035"/>
    </cofactor>
</comment>
<dbReference type="InterPro" id="IPR013644">
    <property type="entry name" value="DXP_reductoisomerase_C"/>
</dbReference>
<dbReference type="Pfam" id="PF13288">
    <property type="entry name" value="DXPR_C"/>
    <property type="match status" value="1"/>
</dbReference>
<accession>A0A7R8WT76</accession>
<keyword evidence="7" id="KW-0560">Oxidoreductase</keyword>
<dbReference type="Gene3D" id="1.10.1740.10">
    <property type="match status" value="1"/>
</dbReference>
<evidence type="ECO:0000313" key="9">
    <source>
        <dbReference type="EMBL" id="CAD7237672.1"/>
    </source>
</evidence>
<dbReference type="PANTHER" id="PTHR30525:SF0">
    <property type="entry name" value="1-DEOXY-D-XYLULOSE 5-PHOSPHATE REDUCTOISOMERASE, CHLOROPLASTIC"/>
    <property type="match status" value="1"/>
</dbReference>
<dbReference type="InterPro" id="IPR026877">
    <property type="entry name" value="DXPR_C"/>
</dbReference>
<evidence type="ECO:0000256" key="6">
    <source>
        <dbReference type="ARBA" id="ARBA00022723"/>
    </source>
</evidence>
<evidence type="ECO:0000256" key="1">
    <source>
        <dbReference type="ARBA" id="ARBA00001936"/>
    </source>
</evidence>
<name>A0A7R8WT76_9CRUS</name>
<dbReference type="GO" id="GO:0030604">
    <property type="term" value="F:1-deoxy-D-xylulose-5-phosphate reductoisomerase activity"/>
    <property type="evidence" value="ECO:0007669"/>
    <property type="project" value="UniProtKB-EC"/>
</dbReference>
<evidence type="ECO:0000256" key="3">
    <source>
        <dbReference type="ARBA" id="ARBA00005094"/>
    </source>
</evidence>
<comment type="pathway">
    <text evidence="3">Isoprenoid biosynthesis; isopentenyl diphosphate biosynthesis via DXP pathway; isopentenyl diphosphate from 1-deoxy-D-xylulose 5-phosphate: step 1/6.</text>
</comment>
<dbReference type="SUPFAM" id="SSF55347">
    <property type="entry name" value="Glyceraldehyde-3-phosphate dehydrogenase-like, C-terminal domain"/>
    <property type="match status" value="1"/>
</dbReference>
<dbReference type="NCBIfam" id="TIGR00243">
    <property type="entry name" value="Dxr"/>
    <property type="match status" value="1"/>
</dbReference>
<evidence type="ECO:0000256" key="5">
    <source>
        <dbReference type="ARBA" id="ARBA00012366"/>
    </source>
</evidence>
<dbReference type="SUPFAM" id="SSF69055">
    <property type="entry name" value="1-deoxy-D-xylulose-5-phosphate reductoisomerase, C-terminal domain"/>
    <property type="match status" value="1"/>
</dbReference>
<dbReference type="Pfam" id="PF08436">
    <property type="entry name" value="DXP_redisom_C"/>
    <property type="match status" value="1"/>
</dbReference>
<evidence type="ECO:0000256" key="8">
    <source>
        <dbReference type="ARBA" id="ARBA00048543"/>
    </source>
</evidence>
<dbReference type="EC" id="1.1.1.267" evidence="5"/>
<dbReference type="UniPathway" id="UPA00056">
    <property type="reaction ID" value="UER00092"/>
</dbReference>
<dbReference type="GO" id="GO:0070402">
    <property type="term" value="F:NADPH binding"/>
    <property type="evidence" value="ECO:0007669"/>
    <property type="project" value="TreeGrafter"/>
</dbReference>
<dbReference type="EMBL" id="OB690610">
    <property type="protein sequence ID" value="CAD7237672.1"/>
    <property type="molecule type" value="Genomic_DNA"/>
</dbReference>
<gene>
    <name evidence="9" type="ORF">CTOB1V02_LOCUS15487</name>
</gene>
<evidence type="ECO:0000256" key="2">
    <source>
        <dbReference type="ARBA" id="ARBA00001946"/>
    </source>
</evidence>
<organism evidence="9">
    <name type="scientific">Cyprideis torosa</name>
    <dbReference type="NCBI Taxonomy" id="163714"/>
    <lineage>
        <taxon>Eukaryota</taxon>
        <taxon>Metazoa</taxon>
        <taxon>Ecdysozoa</taxon>
        <taxon>Arthropoda</taxon>
        <taxon>Crustacea</taxon>
        <taxon>Oligostraca</taxon>
        <taxon>Ostracoda</taxon>
        <taxon>Podocopa</taxon>
        <taxon>Podocopida</taxon>
        <taxon>Cytherocopina</taxon>
        <taxon>Cytheroidea</taxon>
        <taxon>Cytherideidae</taxon>
        <taxon>Cyprideis</taxon>
    </lineage>
</organism>
<dbReference type="InterPro" id="IPR003821">
    <property type="entry name" value="DXP_reductoisomerase"/>
</dbReference>
<comment type="similarity">
    <text evidence="4">Belongs to the DXR family.</text>
</comment>
<proteinExistence type="inferred from homology"/>
<dbReference type="PANTHER" id="PTHR30525">
    <property type="entry name" value="1-DEOXY-D-XYLULOSE 5-PHOSPHATE REDUCTOISOMERASE"/>
    <property type="match status" value="1"/>
</dbReference>